<dbReference type="AlphaFoldDB" id="J9VJS3"/>
<evidence type="ECO:0000313" key="3">
    <source>
        <dbReference type="Proteomes" id="UP000010091"/>
    </source>
</evidence>
<evidence type="ECO:0000259" key="1">
    <source>
        <dbReference type="Pfam" id="PF14214"/>
    </source>
</evidence>
<dbReference type="EMBL" id="CP003820">
    <property type="protein sequence ID" value="AFR92859.1"/>
    <property type="molecule type" value="Genomic_DNA"/>
</dbReference>
<dbReference type="Pfam" id="PF14214">
    <property type="entry name" value="Helitron_like_N"/>
    <property type="match status" value="1"/>
</dbReference>
<dbReference type="InterPro" id="IPR025476">
    <property type="entry name" value="Helitron_helicase-like"/>
</dbReference>
<proteinExistence type="predicted"/>
<feature type="domain" description="Helitron helicase-like" evidence="1">
    <location>
        <begin position="13"/>
        <end position="134"/>
    </location>
</feature>
<dbReference type="VEuPathDB" id="FungiDB:CNAG_00729"/>
<dbReference type="PANTHER" id="PTHR45786">
    <property type="entry name" value="DNA BINDING PROTEIN-LIKE"/>
    <property type="match status" value="1"/>
</dbReference>
<dbReference type="RefSeq" id="XP_012046917.1">
    <property type="nucleotide sequence ID" value="XM_012191527.1"/>
</dbReference>
<dbReference type="HOGENOM" id="CLU_1354562_0_0_1"/>
<protein>
    <recommendedName>
        <fullName evidence="1">Helitron helicase-like domain-containing protein</fullName>
    </recommendedName>
</protein>
<evidence type="ECO:0000313" key="2">
    <source>
        <dbReference type="EMBL" id="AFR92859.1"/>
    </source>
</evidence>
<dbReference type="PANTHER" id="PTHR45786:SF74">
    <property type="entry name" value="ATP-DEPENDENT DNA HELICASE"/>
    <property type="match status" value="1"/>
</dbReference>
<dbReference type="GeneID" id="23884509"/>
<dbReference type="Proteomes" id="UP000010091">
    <property type="component" value="Chromosome 1"/>
</dbReference>
<keyword evidence="3" id="KW-1185">Reference proteome</keyword>
<gene>
    <name evidence="2" type="ORF">CNAG_00729</name>
</gene>
<name>J9VJS3_CRYN9</name>
<reference evidence="2 3" key="1">
    <citation type="journal article" date="2014" name="PLoS Genet.">
        <title>Analysis of the genome and transcriptome of Cryptococcus neoformans var. grubii reveals complex RNA expression and microevolution leading to virulence attenuation.</title>
        <authorList>
            <person name="Janbon G."/>
            <person name="Ormerod K.L."/>
            <person name="Paulet D."/>
            <person name="Byrnes E.J.III."/>
            <person name="Yadav V."/>
            <person name="Chatterjee G."/>
            <person name="Mullapudi N."/>
            <person name="Hon C.C."/>
            <person name="Billmyre R.B."/>
            <person name="Brunel F."/>
            <person name="Bahn Y.S."/>
            <person name="Chen W."/>
            <person name="Chen Y."/>
            <person name="Chow E.W."/>
            <person name="Coppee J.Y."/>
            <person name="Floyd-Averette A."/>
            <person name="Gaillardin C."/>
            <person name="Gerik K.J."/>
            <person name="Goldberg J."/>
            <person name="Gonzalez-Hilarion S."/>
            <person name="Gujja S."/>
            <person name="Hamlin J.L."/>
            <person name="Hsueh Y.P."/>
            <person name="Ianiri G."/>
            <person name="Jones S."/>
            <person name="Kodira C.D."/>
            <person name="Kozubowski L."/>
            <person name="Lam W."/>
            <person name="Marra M."/>
            <person name="Mesner L.D."/>
            <person name="Mieczkowski P.A."/>
            <person name="Moyrand F."/>
            <person name="Nielsen K."/>
            <person name="Proux C."/>
            <person name="Rossignol T."/>
            <person name="Schein J.E."/>
            <person name="Sun S."/>
            <person name="Wollschlaeger C."/>
            <person name="Wood I.A."/>
            <person name="Zeng Q."/>
            <person name="Neuveglise C."/>
            <person name="Newlon C.S."/>
            <person name="Perfect J.R."/>
            <person name="Lodge J.K."/>
            <person name="Idnurm A."/>
            <person name="Stajich J.E."/>
            <person name="Kronstad J.W."/>
            <person name="Sanyal K."/>
            <person name="Heitman J."/>
            <person name="Fraser J.A."/>
            <person name="Cuomo C.A."/>
            <person name="Dietrich F.S."/>
        </authorList>
    </citation>
    <scope>NUCLEOTIDE SEQUENCE [LARGE SCALE GENOMIC DNA]</scope>
    <source>
        <strain evidence="3">H99 / ATCC 208821 / CBS 10515 / FGSC 9487</strain>
    </source>
</reference>
<organism evidence="2 3">
    <name type="scientific">Cryptococcus neoformans (strain H99 / ATCC 208821 / CBS 10515 / FGSC 9487)</name>
    <name type="common">Cryptococcus neoformans var. grubii serotype A</name>
    <dbReference type="NCBI Taxonomy" id="235443"/>
    <lineage>
        <taxon>Eukaryota</taxon>
        <taxon>Fungi</taxon>
        <taxon>Dikarya</taxon>
        <taxon>Basidiomycota</taxon>
        <taxon>Agaricomycotina</taxon>
        <taxon>Tremellomycetes</taxon>
        <taxon>Tremellales</taxon>
        <taxon>Cryptococcaceae</taxon>
        <taxon>Cryptococcus</taxon>
        <taxon>Cryptococcus neoformans species complex</taxon>
    </lineage>
</organism>
<sequence>MEQLYDFCFFECPGSFNTALHCGPLFQELILDAWAQVESGRLRFHESIRDNYRKDVWQGVADSAEQGLDTYEIGTRIILPSSFINGPRSFYALYQDAMAIIKLCGKPDIFLTFTWNGYWDEIVAELKEGQKAADIISRKVDGLCNVEAADVQFVNAPDSTTRTPQKGKHGTVLLSDLDFNSDDPTPLKDTKKSRIKWATIHM</sequence>
<accession>J9VJS3</accession>
<dbReference type="KEGG" id="cng:CNAG_00729"/>